<comment type="subunit">
    <text evidence="6">Component of the ribosomal small subunit (SSU) processome.</text>
</comment>
<keyword evidence="4 6" id="KW-0698">rRNA processing</keyword>
<organism evidence="8 9">
    <name type="scientific">Lachancea mirantina</name>
    <dbReference type="NCBI Taxonomy" id="1230905"/>
    <lineage>
        <taxon>Eukaryota</taxon>
        <taxon>Fungi</taxon>
        <taxon>Dikarya</taxon>
        <taxon>Ascomycota</taxon>
        <taxon>Saccharomycotina</taxon>
        <taxon>Saccharomycetes</taxon>
        <taxon>Saccharomycetales</taxon>
        <taxon>Saccharomycetaceae</taxon>
        <taxon>Lachancea</taxon>
    </lineage>
</organism>
<evidence type="ECO:0000256" key="2">
    <source>
        <dbReference type="ARBA" id="ARBA00004604"/>
    </source>
</evidence>
<dbReference type="Pfam" id="PF03998">
    <property type="entry name" value="Utp11"/>
    <property type="match status" value="1"/>
</dbReference>
<dbReference type="GO" id="GO:0006364">
    <property type="term" value="P:rRNA processing"/>
    <property type="evidence" value="ECO:0007669"/>
    <property type="project" value="UniProtKB-UniRule"/>
</dbReference>
<feature type="region of interest" description="Disordered" evidence="7">
    <location>
        <begin position="223"/>
        <end position="250"/>
    </location>
</feature>
<evidence type="ECO:0000256" key="5">
    <source>
        <dbReference type="ARBA" id="ARBA00023242"/>
    </source>
</evidence>
<dbReference type="Proteomes" id="UP000191024">
    <property type="component" value="Chromosome G"/>
</dbReference>
<evidence type="ECO:0000256" key="1">
    <source>
        <dbReference type="ARBA" id="ARBA00004099"/>
    </source>
</evidence>
<keyword evidence="5 6" id="KW-0539">Nucleus</keyword>
<dbReference type="InterPro" id="IPR007144">
    <property type="entry name" value="SSU_processome_Utp11"/>
</dbReference>
<proteinExistence type="inferred from homology"/>
<evidence type="ECO:0000256" key="3">
    <source>
        <dbReference type="ARBA" id="ARBA00008105"/>
    </source>
</evidence>
<sequence>MAKLVHNVQKKQHRERSQVASRARLGFLEKHKDYVKRAQDFHRKQATLKVLRGKAQERNPDEYYHGMHTRSVDARGRLETSRRGEDEDSSLTTDQVKLLKSQDANYVRTLLQRQRQQLERDTQATLFRARGQHTVFVEDRDALESFDACKHFDTTPEMLQRRENRVSRDQLAARALDADAARVGFSAETVEKRRVKRLRQLRQQQEREQQLAGVLQRMEVQRDAMKKGAKKKVTDHAGRVAFKWKKQRAR</sequence>
<name>A0A1G4K8D4_9SACH</name>
<dbReference type="PANTHER" id="PTHR12838:SF0">
    <property type="entry name" value="U3 SMALL NUCLEOLAR RNA-ASSOCIATED PROTEIN 11-RELATED"/>
    <property type="match status" value="1"/>
</dbReference>
<gene>
    <name evidence="8" type="ORF">LAMI_0G04170G</name>
</gene>
<keyword evidence="9" id="KW-1185">Reference proteome</keyword>
<accession>A0A1G4K8D4</accession>
<reference evidence="8 9" key="1">
    <citation type="submission" date="2016-03" db="EMBL/GenBank/DDBJ databases">
        <authorList>
            <person name="Devillers H."/>
        </authorList>
    </citation>
    <scope>NUCLEOTIDE SEQUENCE [LARGE SCALE GENOMIC DNA]</scope>
    <source>
        <strain evidence="8">CBS 11717</strain>
    </source>
</reference>
<dbReference type="OrthoDB" id="29058at2759"/>
<comment type="subcellular location">
    <subcellularLocation>
        <location evidence="2 6">Nucleus</location>
        <location evidence="2 6">Nucleolus</location>
    </subcellularLocation>
</comment>
<feature type="compositionally biased region" description="Basic and acidic residues" evidence="7">
    <location>
        <begin position="54"/>
        <end position="85"/>
    </location>
</feature>
<dbReference type="EMBL" id="LT598469">
    <property type="protein sequence ID" value="SCV00305.1"/>
    <property type="molecule type" value="Genomic_DNA"/>
</dbReference>
<dbReference type="PANTHER" id="PTHR12838">
    <property type="entry name" value="U3 SMALL NUCLEOLAR RNA-ASSOCIATED PROTEIN 11"/>
    <property type="match status" value="1"/>
</dbReference>
<dbReference type="AlphaFoldDB" id="A0A1G4K8D4"/>
<evidence type="ECO:0000313" key="9">
    <source>
        <dbReference type="Proteomes" id="UP000191024"/>
    </source>
</evidence>
<dbReference type="PIRSF" id="PIRSF015952">
    <property type="entry name" value="U3snoRNP11"/>
    <property type="match status" value="1"/>
</dbReference>
<dbReference type="GO" id="GO:0032040">
    <property type="term" value="C:small-subunit processome"/>
    <property type="evidence" value="ECO:0007669"/>
    <property type="project" value="UniProtKB-UniRule"/>
</dbReference>
<comment type="function">
    <text evidence="1 6">Involved in nucleolar processing of pre-18S ribosomal RNA.</text>
</comment>
<comment type="similarity">
    <text evidence="3 6">Belongs to the UTP11 family.</text>
</comment>
<evidence type="ECO:0000256" key="4">
    <source>
        <dbReference type="ARBA" id="ARBA00022552"/>
    </source>
</evidence>
<feature type="compositionally biased region" description="Basic and acidic residues" evidence="7">
    <location>
        <begin position="223"/>
        <end position="238"/>
    </location>
</feature>
<feature type="region of interest" description="Disordered" evidence="7">
    <location>
        <begin position="52"/>
        <end position="94"/>
    </location>
</feature>
<evidence type="ECO:0000313" key="8">
    <source>
        <dbReference type="EMBL" id="SCV00305.1"/>
    </source>
</evidence>
<evidence type="ECO:0000256" key="7">
    <source>
        <dbReference type="SAM" id="MobiDB-lite"/>
    </source>
</evidence>
<dbReference type="STRING" id="1230905.A0A1G4K8D4"/>
<protein>
    <recommendedName>
        <fullName evidence="6">U3 small nucleolar RNA-associated protein 11</fullName>
        <shortName evidence="6">U3 snoRNA-associated protein 11</shortName>
    </recommendedName>
</protein>
<evidence type="ECO:0000256" key="6">
    <source>
        <dbReference type="PIRNR" id="PIRNR015952"/>
    </source>
</evidence>